<dbReference type="KEGG" id="tva:5467865"/>
<dbReference type="Proteomes" id="UP000001542">
    <property type="component" value="Unassembled WGS sequence"/>
</dbReference>
<feature type="transmembrane region" description="Helical" evidence="1">
    <location>
        <begin position="85"/>
        <end position="110"/>
    </location>
</feature>
<keyword evidence="1" id="KW-0472">Membrane</keyword>
<keyword evidence="1" id="KW-0812">Transmembrane</keyword>
<evidence type="ECO:0000313" key="3">
    <source>
        <dbReference type="Proteomes" id="UP000001542"/>
    </source>
</evidence>
<dbReference type="InParanoid" id="A2DAZ2"/>
<reference evidence="2" key="2">
    <citation type="journal article" date="2007" name="Science">
        <title>Draft genome sequence of the sexually transmitted pathogen Trichomonas vaginalis.</title>
        <authorList>
            <person name="Carlton J.M."/>
            <person name="Hirt R.P."/>
            <person name="Silva J.C."/>
            <person name="Delcher A.L."/>
            <person name="Schatz M."/>
            <person name="Zhao Q."/>
            <person name="Wortman J.R."/>
            <person name="Bidwell S.L."/>
            <person name="Alsmark U.C.M."/>
            <person name="Besteiro S."/>
            <person name="Sicheritz-Ponten T."/>
            <person name="Noel C.J."/>
            <person name="Dacks J.B."/>
            <person name="Foster P.G."/>
            <person name="Simillion C."/>
            <person name="Van de Peer Y."/>
            <person name="Miranda-Saavedra D."/>
            <person name="Barton G.J."/>
            <person name="Westrop G.D."/>
            <person name="Mueller S."/>
            <person name="Dessi D."/>
            <person name="Fiori P.L."/>
            <person name="Ren Q."/>
            <person name="Paulsen I."/>
            <person name="Zhang H."/>
            <person name="Bastida-Corcuera F.D."/>
            <person name="Simoes-Barbosa A."/>
            <person name="Brown M.T."/>
            <person name="Hayes R.D."/>
            <person name="Mukherjee M."/>
            <person name="Okumura C.Y."/>
            <person name="Schneider R."/>
            <person name="Smith A.J."/>
            <person name="Vanacova S."/>
            <person name="Villalvazo M."/>
            <person name="Haas B.J."/>
            <person name="Pertea M."/>
            <person name="Feldblyum T.V."/>
            <person name="Utterback T.R."/>
            <person name="Shu C.L."/>
            <person name="Osoegawa K."/>
            <person name="de Jong P.J."/>
            <person name="Hrdy I."/>
            <person name="Horvathova L."/>
            <person name="Zubacova Z."/>
            <person name="Dolezal P."/>
            <person name="Malik S.B."/>
            <person name="Logsdon J.M. Jr."/>
            <person name="Henze K."/>
            <person name="Gupta A."/>
            <person name="Wang C.C."/>
            <person name="Dunne R.L."/>
            <person name="Upcroft J.A."/>
            <person name="Upcroft P."/>
            <person name="White O."/>
            <person name="Salzberg S.L."/>
            <person name="Tang P."/>
            <person name="Chiu C.-H."/>
            <person name="Lee Y.-S."/>
            <person name="Embley T.M."/>
            <person name="Coombs G.H."/>
            <person name="Mottram J.C."/>
            <person name="Tachezy J."/>
            <person name="Fraser-Liggett C.M."/>
            <person name="Johnson P.J."/>
        </authorList>
    </citation>
    <scope>NUCLEOTIDE SEQUENCE [LARGE SCALE GENOMIC DNA]</scope>
    <source>
        <strain evidence="2">G3</strain>
    </source>
</reference>
<dbReference type="RefSeq" id="XP_001583308.1">
    <property type="nucleotide sequence ID" value="XM_001583258.1"/>
</dbReference>
<reference evidence="2" key="1">
    <citation type="submission" date="2006-10" db="EMBL/GenBank/DDBJ databases">
        <authorList>
            <person name="Amadeo P."/>
            <person name="Zhao Q."/>
            <person name="Wortman J."/>
            <person name="Fraser-Liggett C."/>
            <person name="Carlton J."/>
        </authorList>
    </citation>
    <scope>NUCLEOTIDE SEQUENCE</scope>
    <source>
        <strain evidence="2">G3</strain>
    </source>
</reference>
<keyword evidence="1" id="KW-1133">Transmembrane helix</keyword>
<dbReference type="SMR" id="A2DAZ2"/>
<gene>
    <name evidence="2" type="ORF">TVAG_378010</name>
</gene>
<feature type="transmembrane region" description="Helical" evidence="1">
    <location>
        <begin position="55"/>
        <end position="79"/>
    </location>
</feature>
<feature type="transmembrane region" description="Helical" evidence="1">
    <location>
        <begin position="169"/>
        <end position="191"/>
    </location>
</feature>
<keyword evidence="3" id="KW-1185">Reference proteome</keyword>
<name>A2DAZ2_TRIV3</name>
<dbReference type="VEuPathDB" id="TrichDB:TVAG_378010"/>
<feature type="transmembrane region" description="Helical" evidence="1">
    <location>
        <begin position="20"/>
        <end position="43"/>
    </location>
</feature>
<proteinExistence type="predicted"/>
<evidence type="ECO:0000256" key="1">
    <source>
        <dbReference type="SAM" id="Phobius"/>
    </source>
</evidence>
<dbReference type="AlphaFoldDB" id="A2DAZ2"/>
<protein>
    <submittedName>
        <fullName evidence="2">Uncharacterized protein</fullName>
    </submittedName>
</protein>
<dbReference type="VEuPathDB" id="TrichDB:TVAGG3_0518030"/>
<dbReference type="EMBL" id="DS113184">
    <property type="protein sequence ID" value="EAY22322.1"/>
    <property type="molecule type" value="Genomic_DNA"/>
</dbReference>
<accession>A2DAZ2</accession>
<evidence type="ECO:0000313" key="2">
    <source>
        <dbReference type="EMBL" id="EAY22322.1"/>
    </source>
</evidence>
<organism evidence="2 3">
    <name type="scientific">Trichomonas vaginalis (strain ATCC PRA-98 / G3)</name>
    <dbReference type="NCBI Taxonomy" id="412133"/>
    <lineage>
        <taxon>Eukaryota</taxon>
        <taxon>Metamonada</taxon>
        <taxon>Parabasalia</taxon>
        <taxon>Trichomonadida</taxon>
        <taxon>Trichomonadidae</taxon>
        <taxon>Trichomonas</taxon>
    </lineage>
</organism>
<sequence>MQKYDLDFGVKTWYLKPSFIARVINAILSIIITIYLFNCCVLLSDHIYKEAISKFPLALCSILAISIIISTVSFIVMIFRLAAEFQFYISITSVCSALLFIALELAFIFACTTSSALNSAEFSMLKYLKENENKSEVADFLTKLNSNFTIGKAIDKPLKVYLMERTTDIGSALFAMSFIWTLVSLYIYYYFLYTGSASKLIENEPTTNNQSMEENLTNSPQIVI</sequence>